<organism evidence="2 3">
    <name type="scientific">Septoria linicola</name>
    <dbReference type="NCBI Taxonomy" id="215465"/>
    <lineage>
        <taxon>Eukaryota</taxon>
        <taxon>Fungi</taxon>
        <taxon>Dikarya</taxon>
        <taxon>Ascomycota</taxon>
        <taxon>Pezizomycotina</taxon>
        <taxon>Dothideomycetes</taxon>
        <taxon>Dothideomycetidae</taxon>
        <taxon>Mycosphaerellales</taxon>
        <taxon>Mycosphaerellaceae</taxon>
        <taxon>Septoria</taxon>
    </lineage>
</organism>
<proteinExistence type="predicted"/>
<dbReference type="EMBL" id="CP099426">
    <property type="protein sequence ID" value="USW56843.1"/>
    <property type="molecule type" value="Genomic_DNA"/>
</dbReference>
<gene>
    <name evidence="2" type="ORF">Slin15195_G101620</name>
</gene>
<dbReference type="AlphaFoldDB" id="A0A9Q9B0U7"/>
<evidence type="ECO:0000313" key="3">
    <source>
        <dbReference type="Proteomes" id="UP001056384"/>
    </source>
</evidence>
<keyword evidence="3" id="KW-1185">Reference proteome</keyword>
<evidence type="ECO:0000313" key="2">
    <source>
        <dbReference type="EMBL" id="USW56843.1"/>
    </source>
</evidence>
<feature type="region of interest" description="Disordered" evidence="1">
    <location>
        <begin position="1"/>
        <end position="20"/>
    </location>
</feature>
<sequence>MMESKSRAVQESTGGGRPTLHERLKKLPQEIYDQIYEPTFTTDHIDRDIAHRAVFPSILRVSRETRAIVAGALYGSPLPFYTTAEESGLDTWLRIVPKTYLFMIREIQFERGYKCSGREYDGAWPVLITNGGDSHTFQNAF</sequence>
<evidence type="ECO:0000256" key="1">
    <source>
        <dbReference type="SAM" id="MobiDB-lite"/>
    </source>
</evidence>
<accession>A0A9Q9B0U7</accession>
<reference evidence="2" key="1">
    <citation type="submission" date="2022-06" db="EMBL/GenBank/DDBJ databases">
        <title>Complete genome sequences of two strains of the flax pathogen Septoria linicola.</title>
        <authorList>
            <person name="Lapalu N."/>
            <person name="Simon A."/>
            <person name="Demenou B."/>
            <person name="Paumier D."/>
            <person name="Guillot M.-P."/>
            <person name="Gout L."/>
            <person name="Valade R."/>
        </authorList>
    </citation>
    <scope>NUCLEOTIDE SEQUENCE</scope>
    <source>
        <strain evidence="2">SE15195</strain>
    </source>
</reference>
<protein>
    <submittedName>
        <fullName evidence="2">Uncharacterized protein</fullName>
    </submittedName>
</protein>
<name>A0A9Q9B0U7_9PEZI</name>
<dbReference type="Proteomes" id="UP001056384">
    <property type="component" value="Chromosome 9"/>
</dbReference>